<keyword evidence="2" id="KW-0539">Nucleus</keyword>
<dbReference type="Proteomes" id="UP000094527">
    <property type="component" value="Unassembled WGS sequence"/>
</dbReference>
<dbReference type="Pfam" id="PF04821">
    <property type="entry name" value="TIMELESS"/>
    <property type="match status" value="1"/>
</dbReference>
<evidence type="ECO:0000313" key="6">
    <source>
        <dbReference type="Proteomes" id="UP000094527"/>
    </source>
</evidence>
<dbReference type="OMA" id="MEHYYEM"/>
<evidence type="ECO:0000313" key="5">
    <source>
        <dbReference type="EMBL" id="ODN02653.1"/>
    </source>
</evidence>
<dbReference type="AlphaFoldDB" id="A0A1D2NBM1"/>
<dbReference type="PANTHER" id="PTHR22940">
    <property type="entry name" value="TIMEOUT/TIMELESS-2"/>
    <property type="match status" value="1"/>
</dbReference>
<name>A0A1D2NBM1_ORCCI</name>
<feature type="domain" description="Timeless N-terminal" evidence="4">
    <location>
        <begin position="4"/>
        <end position="255"/>
    </location>
</feature>
<dbReference type="OrthoDB" id="310853at2759"/>
<protein>
    <submittedName>
        <fullName evidence="5">Protein timeless</fullName>
    </submittedName>
</protein>
<accession>A0A1D2NBM1</accession>
<dbReference type="InterPro" id="IPR006906">
    <property type="entry name" value="Timeless_N"/>
</dbReference>
<dbReference type="GO" id="GO:0043111">
    <property type="term" value="P:replication fork arrest"/>
    <property type="evidence" value="ECO:0007669"/>
    <property type="project" value="TreeGrafter"/>
</dbReference>
<proteinExistence type="predicted"/>
<comment type="caution">
    <text evidence="5">The sequence shown here is derived from an EMBL/GenBank/DDBJ whole genome shotgun (WGS) entry which is preliminary data.</text>
</comment>
<dbReference type="InterPro" id="IPR044998">
    <property type="entry name" value="Timeless"/>
</dbReference>
<evidence type="ECO:0000256" key="2">
    <source>
        <dbReference type="ARBA" id="ARBA00023242"/>
    </source>
</evidence>
<evidence type="ECO:0000256" key="1">
    <source>
        <dbReference type="ARBA" id="ARBA00004123"/>
    </source>
</evidence>
<dbReference type="GO" id="GO:0031298">
    <property type="term" value="C:replication fork protection complex"/>
    <property type="evidence" value="ECO:0007669"/>
    <property type="project" value="TreeGrafter"/>
</dbReference>
<evidence type="ECO:0000259" key="4">
    <source>
        <dbReference type="Pfam" id="PF04821"/>
    </source>
</evidence>
<dbReference type="STRING" id="48709.A0A1D2NBM1"/>
<evidence type="ECO:0000256" key="3">
    <source>
        <dbReference type="ARBA" id="ARBA00023306"/>
    </source>
</evidence>
<dbReference type="GO" id="GO:0006281">
    <property type="term" value="P:DNA repair"/>
    <property type="evidence" value="ECO:0007669"/>
    <property type="project" value="TreeGrafter"/>
</dbReference>
<gene>
    <name evidence="5" type="ORF">Ocin01_04030</name>
</gene>
<organism evidence="5 6">
    <name type="scientific">Orchesella cincta</name>
    <name type="common">Springtail</name>
    <name type="synonym">Podura cincta</name>
    <dbReference type="NCBI Taxonomy" id="48709"/>
    <lineage>
        <taxon>Eukaryota</taxon>
        <taxon>Metazoa</taxon>
        <taxon>Ecdysozoa</taxon>
        <taxon>Arthropoda</taxon>
        <taxon>Hexapoda</taxon>
        <taxon>Collembola</taxon>
        <taxon>Entomobryomorpha</taxon>
        <taxon>Entomobryoidea</taxon>
        <taxon>Orchesellidae</taxon>
        <taxon>Orchesellinae</taxon>
        <taxon>Orchesella</taxon>
    </lineage>
</organism>
<reference evidence="5 6" key="1">
    <citation type="journal article" date="2016" name="Genome Biol. Evol.">
        <title>Gene Family Evolution Reflects Adaptation to Soil Environmental Stressors in the Genome of the Collembolan Orchesella cincta.</title>
        <authorList>
            <person name="Faddeeva-Vakhrusheva A."/>
            <person name="Derks M.F."/>
            <person name="Anvar S.Y."/>
            <person name="Agamennone V."/>
            <person name="Suring W."/>
            <person name="Smit S."/>
            <person name="van Straalen N.M."/>
            <person name="Roelofs D."/>
        </authorList>
    </citation>
    <scope>NUCLEOTIDE SEQUENCE [LARGE SCALE GENOMIC DNA]</scope>
    <source>
        <tissue evidence="5">Mixed pool</tissue>
    </source>
</reference>
<dbReference type="GO" id="GO:0000076">
    <property type="term" value="P:DNA replication checkpoint signaling"/>
    <property type="evidence" value="ECO:0007669"/>
    <property type="project" value="TreeGrafter"/>
</dbReference>
<sequence length="537" mass="63673">MYLCMKDLILYLRRDDDDHSARRLLGQAQVLGRDLLPLFKYNHKEPKLWDLGLRLLVNLTHPALLLYDEEVPKNKKYLNYYNQLLGYLRTYKEDFVDKVVWKILAEKLRQLLNLEWDKRMEHDRITIERILIVIRNILHVPADPSEERRADDDTSLHDRILMVMHISGFEDLLLYAAVSETTQEFSVLILEIMSWMLREQTGEQLAKTQLARNEDDKIKDERELVRMREKEAVLKTIQLQKLPTRHSRFGGTFVVRDMKAPSGRDLLCHKPITSVTDLSLDSTKKRKRVASNRKPINDEDSTRRSTIPIRIILKDFCTSFLVDGTYNQMMSFVKDGIVRGRTEDNDETYYLWGMKFFMEFNRHHQFSVSYVSETMSTSTFHYVQTLLDRYQGMMVTDKEKIPFWSRRAHMALKAYQELLFSLLWMDRDEDESVKESSRVIKSNVFYLPEYRELCHGLLNTYDPVKLSKLYLKDLIETNHLFLKMLEDYSSQNRRIMIKGKGKRKKSTKVSNDRILIDEVLYYCTTVVVEDRDNSIIL</sequence>
<keyword evidence="6" id="KW-1185">Reference proteome</keyword>
<dbReference type="PANTHER" id="PTHR22940:SF4">
    <property type="entry name" value="PROTEIN TIMELESS HOMOLOG"/>
    <property type="match status" value="1"/>
</dbReference>
<comment type="subcellular location">
    <subcellularLocation>
        <location evidence="1">Nucleus</location>
    </subcellularLocation>
</comment>
<keyword evidence="3" id="KW-0131">Cell cycle</keyword>
<dbReference type="EMBL" id="LJIJ01000101">
    <property type="protein sequence ID" value="ODN02653.1"/>
    <property type="molecule type" value="Genomic_DNA"/>
</dbReference>
<dbReference type="GO" id="GO:0003677">
    <property type="term" value="F:DNA binding"/>
    <property type="evidence" value="ECO:0007669"/>
    <property type="project" value="TreeGrafter"/>
</dbReference>